<dbReference type="GO" id="GO:0009003">
    <property type="term" value="F:signal peptidase activity"/>
    <property type="evidence" value="ECO:0007669"/>
    <property type="project" value="UniProtKB-EC"/>
</dbReference>
<dbReference type="InterPro" id="IPR019758">
    <property type="entry name" value="Pept_S26A_signal_pept_1_CS"/>
</dbReference>
<sequence>MEQNNISEQENDLQMNEKKGSKKTDEKESTAKTILEYVISIGIAIVAALLINNFILLNAKVPSGSMENTIMTGDRLFGFRLSYLMEDPKRGDIVIFKYPDNESINYIKRIIGLPGETVTIKDSKVYINNSATPLKEDYLKEEWVIANDGMQFQVPEGCYFMMGDNRNNSKDSRYWNNTYVARDKILAKAIFRYWGGFKLLTNTADYE</sequence>
<gene>
    <name evidence="10" type="primary">lepB</name>
    <name evidence="10" type="ORF">LKD48_01915</name>
</gene>
<dbReference type="InterPro" id="IPR019757">
    <property type="entry name" value="Pept_S26A_signal_pept_1_Lys-AS"/>
</dbReference>
<dbReference type="InterPro" id="IPR036286">
    <property type="entry name" value="LexA/Signal_pep-like_sf"/>
</dbReference>
<dbReference type="PANTHER" id="PTHR43390">
    <property type="entry name" value="SIGNAL PEPTIDASE I"/>
    <property type="match status" value="1"/>
</dbReference>
<comment type="caution">
    <text evidence="10">The sequence shown here is derived from an EMBL/GenBank/DDBJ whole genome shotgun (WGS) entry which is preliminary data.</text>
</comment>
<dbReference type="CDD" id="cd06530">
    <property type="entry name" value="S26_SPase_I"/>
    <property type="match status" value="1"/>
</dbReference>
<dbReference type="GO" id="GO:0004252">
    <property type="term" value="F:serine-type endopeptidase activity"/>
    <property type="evidence" value="ECO:0007669"/>
    <property type="project" value="InterPro"/>
</dbReference>
<dbReference type="PROSITE" id="PS00760">
    <property type="entry name" value="SPASE_I_2"/>
    <property type="match status" value="1"/>
</dbReference>
<feature type="region of interest" description="Disordered" evidence="8">
    <location>
        <begin position="1"/>
        <end position="26"/>
    </location>
</feature>
<evidence type="ECO:0000313" key="10">
    <source>
        <dbReference type="EMBL" id="MCC2220406.1"/>
    </source>
</evidence>
<evidence type="ECO:0000256" key="1">
    <source>
        <dbReference type="ARBA" id="ARBA00000677"/>
    </source>
</evidence>
<dbReference type="PROSITE" id="PS00761">
    <property type="entry name" value="SPASE_I_3"/>
    <property type="match status" value="1"/>
</dbReference>
<evidence type="ECO:0000313" key="11">
    <source>
        <dbReference type="Proteomes" id="UP001198200"/>
    </source>
</evidence>
<dbReference type="Gene3D" id="2.10.109.10">
    <property type="entry name" value="Umud Fragment, subunit A"/>
    <property type="match status" value="1"/>
</dbReference>
<feature type="compositionally biased region" description="Polar residues" evidence="8">
    <location>
        <begin position="1"/>
        <end position="14"/>
    </location>
</feature>
<evidence type="ECO:0000256" key="6">
    <source>
        <dbReference type="PIRSR" id="PIRSR600223-1"/>
    </source>
</evidence>
<dbReference type="PRINTS" id="PR00727">
    <property type="entry name" value="LEADERPTASE"/>
</dbReference>
<keyword evidence="11" id="KW-1185">Reference proteome</keyword>
<evidence type="ECO:0000256" key="4">
    <source>
        <dbReference type="ARBA" id="ARBA00013208"/>
    </source>
</evidence>
<feature type="domain" description="Peptidase S26" evidence="9">
    <location>
        <begin position="35"/>
        <end position="194"/>
    </location>
</feature>
<dbReference type="EMBL" id="JAJEQN010000003">
    <property type="protein sequence ID" value="MCC2220406.1"/>
    <property type="molecule type" value="Genomic_DNA"/>
</dbReference>
<evidence type="ECO:0000259" key="9">
    <source>
        <dbReference type="Pfam" id="PF10502"/>
    </source>
</evidence>
<comment type="subcellular location">
    <subcellularLocation>
        <location evidence="2">Cell membrane</location>
        <topology evidence="2">Single-pass type II membrane protein</topology>
    </subcellularLocation>
    <subcellularLocation>
        <location evidence="7">Membrane</location>
        <topology evidence="7">Single-pass type II membrane protein</topology>
    </subcellularLocation>
</comment>
<dbReference type="AlphaFoldDB" id="A0AAE3JAX3"/>
<feature type="active site" evidence="6">
    <location>
        <position position="108"/>
    </location>
</feature>
<dbReference type="Proteomes" id="UP001198200">
    <property type="component" value="Unassembled WGS sequence"/>
</dbReference>
<feature type="compositionally biased region" description="Basic and acidic residues" evidence="8">
    <location>
        <begin position="15"/>
        <end position="26"/>
    </location>
</feature>
<dbReference type="InterPro" id="IPR019533">
    <property type="entry name" value="Peptidase_S26"/>
</dbReference>
<evidence type="ECO:0000256" key="5">
    <source>
        <dbReference type="ARBA" id="ARBA00022801"/>
    </source>
</evidence>
<dbReference type="RefSeq" id="WP_118613016.1">
    <property type="nucleotide sequence ID" value="NZ_JAJEQN010000003.1"/>
</dbReference>
<feature type="transmembrane region" description="Helical" evidence="7">
    <location>
        <begin position="37"/>
        <end position="57"/>
    </location>
</feature>
<proteinExistence type="inferred from homology"/>
<dbReference type="SUPFAM" id="SSF51306">
    <property type="entry name" value="LexA/Signal peptidase"/>
    <property type="match status" value="1"/>
</dbReference>
<dbReference type="Pfam" id="PF10502">
    <property type="entry name" value="Peptidase_S26"/>
    <property type="match status" value="1"/>
</dbReference>
<dbReference type="EC" id="3.4.21.89" evidence="4 7"/>
<keyword evidence="7" id="KW-0472">Membrane</keyword>
<dbReference type="NCBIfam" id="TIGR02227">
    <property type="entry name" value="sigpep_I_bact"/>
    <property type="match status" value="1"/>
</dbReference>
<evidence type="ECO:0000256" key="7">
    <source>
        <dbReference type="RuleBase" id="RU362042"/>
    </source>
</evidence>
<keyword evidence="5 7" id="KW-0378">Hydrolase</keyword>
<organism evidence="10 11">
    <name type="scientific">Anthropogastromicrobium aceti</name>
    <dbReference type="NCBI Taxonomy" id="2981768"/>
    <lineage>
        <taxon>Bacteria</taxon>
        <taxon>Bacillati</taxon>
        <taxon>Bacillota</taxon>
        <taxon>Clostridia</taxon>
        <taxon>Lachnospirales</taxon>
        <taxon>Lachnospiraceae</taxon>
        <taxon>Anthropogastromicrobium</taxon>
    </lineage>
</organism>
<comment type="catalytic activity">
    <reaction evidence="1 7">
        <text>Cleavage of hydrophobic, N-terminal signal or leader sequences from secreted and periplasmic proteins.</text>
        <dbReference type="EC" id="3.4.21.89"/>
    </reaction>
</comment>
<accession>A0AAE3JAX3</accession>
<dbReference type="GO" id="GO:0006465">
    <property type="term" value="P:signal peptide processing"/>
    <property type="evidence" value="ECO:0007669"/>
    <property type="project" value="InterPro"/>
</dbReference>
<protein>
    <recommendedName>
        <fullName evidence="4 7">Signal peptidase I</fullName>
        <ecNumber evidence="4 7">3.4.21.89</ecNumber>
    </recommendedName>
</protein>
<feature type="active site" evidence="6">
    <location>
        <position position="65"/>
    </location>
</feature>
<evidence type="ECO:0000256" key="8">
    <source>
        <dbReference type="SAM" id="MobiDB-lite"/>
    </source>
</evidence>
<dbReference type="InterPro" id="IPR000223">
    <property type="entry name" value="Pept_S26A_signal_pept_1"/>
</dbReference>
<evidence type="ECO:0000256" key="3">
    <source>
        <dbReference type="ARBA" id="ARBA00009370"/>
    </source>
</evidence>
<dbReference type="PANTHER" id="PTHR43390:SF1">
    <property type="entry name" value="CHLOROPLAST PROCESSING PEPTIDASE"/>
    <property type="match status" value="1"/>
</dbReference>
<evidence type="ECO:0000256" key="2">
    <source>
        <dbReference type="ARBA" id="ARBA00004401"/>
    </source>
</evidence>
<keyword evidence="7" id="KW-0812">Transmembrane</keyword>
<comment type="similarity">
    <text evidence="3 7">Belongs to the peptidase S26 family.</text>
</comment>
<keyword evidence="7" id="KW-0645">Protease</keyword>
<reference evidence="10 11" key="1">
    <citation type="submission" date="2021-10" db="EMBL/GenBank/DDBJ databases">
        <title>Anaerobic single-cell dispensing facilitates the cultivation of human gut bacteria.</title>
        <authorList>
            <person name="Afrizal A."/>
        </authorList>
    </citation>
    <scope>NUCLEOTIDE SEQUENCE [LARGE SCALE GENOMIC DNA]</scope>
    <source>
        <strain evidence="10 11">CLA-AA-H224</strain>
    </source>
</reference>
<name>A0AAE3JAX3_9FIRM</name>
<dbReference type="GO" id="GO:0005886">
    <property type="term" value="C:plasma membrane"/>
    <property type="evidence" value="ECO:0007669"/>
    <property type="project" value="UniProtKB-SubCell"/>
</dbReference>
<keyword evidence="7" id="KW-1133">Transmembrane helix</keyword>